<evidence type="ECO:0000259" key="18">
    <source>
        <dbReference type="PROSITE" id="PS50235"/>
    </source>
</evidence>
<reference evidence="22 23" key="2">
    <citation type="submission" date="2024-07" db="EMBL/GenBank/DDBJ databases">
        <authorList>
            <person name="Akdeniz Z."/>
        </authorList>
    </citation>
    <scope>NUCLEOTIDE SEQUENCE [LARGE SCALE GENOMIC DNA]</scope>
</reference>
<comment type="catalytic activity">
    <reaction evidence="1 17">
        <text>Thiol-dependent hydrolysis of ester, thioester, amide, peptide and isopeptide bonds formed by the C-terminal Gly of ubiquitin (a 76-residue protein attached to proteins as an intracellular targeting signal).</text>
        <dbReference type="EC" id="3.4.19.12"/>
    </reaction>
</comment>
<evidence type="ECO:0000256" key="15">
    <source>
        <dbReference type="ARBA" id="ARBA00023212"/>
    </source>
</evidence>
<evidence type="ECO:0000256" key="13">
    <source>
        <dbReference type="ARBA" id="ARBA00022807"/>
    </source>
</evidence>
<evidence type="ECO:0000256" key="12">
    <source>
        <dbReference type="ARBA" id="ARBA00022801"/>
    </source>
</evidence>
<dbReference type="EMBL" id="CAXDID020000315">
    <property type="protein sequence ID" value="CAL6075601.1"/>
    <property type="molecule type" value="Genomic_DNA"/>
</dbReference>
<dbReference type="PANTHER" id="PTHR24006:SF888">
    <property type="entry name" value="UBIQUITIN CARBOXYL-TERMINAL HYDROLASE 30"/>
    <property type="match status" value="1"/>
</dbReference>
<keyword evidence="23" id="KW-1185">Reference proteome</keyword>
<dbReference type="SMART" id="SM00290">
    <property type="entry name" value="ZnF_UBP"/>
    <property type="match status" value="1"/>
</dbReference>
<dbReference type="SUPFAM" id="SSF143791">
    <property type="entry name" value="DUSP-like"/>
    <property type="match status" value="1"/>
</dbReference>
<keyword evidence="12 17" id="KW-0378">Hydrolase</keyword>
<feature type="domain" description="DUSP" evidence="20">
    <location>
        <begin position="783"/>
        <end position="883"/>
    </location>
</feature>
<dbReference type="EC" id="3.4.19.12" evidence="17"/>
<evidence type="ECO:0000256" key="7">
    <source>
        <dbReference type="ARBA" id="ARBA00022670"/>
    </source>
</evidence>
<protein>
    <recommendedName>
        <fullName evidence="17">Ubiquitin carboxyl-terminal hydrolase</fullName>
        <ecNumber evidence="17">3.4.19.12</ecNumber>
    </recommendedName>
</protein>
<evidence type="ECO:0000259" key="20">
    <source>
        <dbReference type="PROSITE" id="PS51283"/>
    </source>
</evidence>
<evidence type="ECO:0000256" key="6">
    <source>
        <dbReference type="ARBA" id="ARBA00022583"/>
    </source>
</evidence>
<evidence type="ECO:0000256" key="11">
    <source>
        <dbReference type="ARBA" id="ARBA00022786"/>
    </source>
</evidence>
<name>A0AA86TLU7_9EUKA</name>
<dbReference type="GO" id="GO:0006897">
    <property type="term" value="P:endocytosis"/>
    <property type="evidence" value="ECO:0007669"/>
    <property type="project" value="UniProtKB-KW"/>
</dbReference>
<evidence type="ECO:0000256" key="8">
    <source>
        <dbReference type="ARBA" id="ARBA00022723"/>
    </source>
</evidence>
<dbReference type="GO" id="GO:0016579">
    <property type="term" value="P:protein deubiquitination"/>
    <property type="evidence" value="ECO:0007669"/>
    <property type="project" value="InterPro"/>
</dbReference>
<keyword evidence="14" id="KW-0862">Zinc</keyword>
<dbReference type="PROSITE" id="PS50271">
    <property type="entry name" value="ZF_UBP"/>
    <property type="match status" value="1"/>
</dbReference>
<accession>A0AA86TLU7</accession>
<feature type="domain" description="USP" evidence="18">
    <location>
        <begin position="176"/>
        <end position="656"/>
    </location>
</feature>
<dbReference type="SUPFAM" id="SSF57850">
    <property type="entry name" value="RING/U-box"/>
    <property type="match status" value="1"/>
</dbReference>
<dbReference type="Pfam" id="PF06337">
    <property type="entry name" value="DUSP"/>
    <property type="match status" value="1"/>
</dbReference>
<dbReference type="Gene3D" id="3.90.70.10">
    <property type="entry name" value="Cysteine proteinases"/>
    <property type="match status" value="2"/>
</dbReference>
<comment type="subcellular location">
    <subcellularLocation>
        <location evidence="2">Cytoplasm</location>
        <location evidence="2">Cytoskeleton</location>
        <location evidence="2">Microtubule organizing center</location>
        <location evidence="2">Centrosome</location>
    </subcellularLocation>
    <subcellularLocation>
        <location evidence="3">Cytoplasm</location>
        <location evidence="3">Perinuclear region</location>
    </subcellularLocation>
</comment>
<evidence type="ECO:0000313" key="21">
    <source>
        <dbReference type="EMBL" id="CAI9919557.1"/>
    </source>
</evidence>
<dbReference type="AlphaFoldDB" id="A0AA86TLU7"/>
<reference evidence="21" key="1">
    <citation type="submission" date="2023-06" db="EMBL/GenBank/DDBJ databases">
        <authorList>
            <person name="Kurt Z."/>
        </authorList>
    </citation>
    <scope>NUCLEOTIDE SEQUENCE</scope>
</reference>
<keyword evidence="11 17" id="KW-0833">Ubl conjugation pathway</keyword>
<evidence type="ECO:0000256" key="2">
    <source>
        <dbReference type="ARBA" id="ARBA00004300"/>
    </source>
</evidence>
<proteinExistence type="inferred from homology"/>
<dbReference type="Gene3D" id="3.30.40.10">
    <property type="entry name" value="Zinc/RING finger domain, C3HC4 (zinc finger)"/>
    <property type="match status" value="1"/>
</dbReference>
<dbReference type="GO" id="GO:0005829">
    <property type="term" value="C:cytosol"/>
    <property type="evidence" value="ECO:0007669"/>
    <property type="project" value="TreeGrafter"/>
</dbReference>
<dbReference type="PROSITE" id="PS00972">
    <property type="entry name" value="USP_1"/>
    <property type="match status" value="1"/>
</dbReference>
<dbReference type="SUPFAM" id="SSF54001">
    <property type="entry name" value="Cysteine proteinases"/>
    <property type="match status" value="1"/>
</dbReference>
<organism evidence="21">
    <name type="scientific">Hexamita inflata</name>
    <dbReference type="NCBI Taxonomy" id="28002"/>
    <lineage>
        <taxon>Eukaryota</taxon>
        <taxon>Metamonada</taxon>
        <taxon>Diplomonadida</taxon>
        <taxon>Hexamitidae</taxon>
        <taxon>Hexamitinae</taxon>
        <taxon>Hexamita</taxon>
    </lineage>
</organism>
<evidence type="ECO:0000313" key="22">
    <source>
        <dbReference type="EMBL" id="CAL6075601.1"/>
    </source>
</evidence>
<gene>
    <name evidence="22" type="ORF">HINF_LOCUS57285</name>
    <name evidence="21" type="ORF">HINF_LOCUS7202</name>
</gene>
<keyword evidence="13 17" id="KW-0788">Thiol protease</keyword>
<dbReference type="InterPro" id="IPR013083">
    <property type="entry name" value="Znf_RING/FYVE/PHD"/>
</dbReference>
<comment type="similarity">
    <text evidence="4">Belongs to the peptidase C19 family. USP20/USP33 subfamily.</text>
</comment>
<sequence>MTSLPIPLARSCAHLQQYENKATLTEKCVVDLLYSNIERIMDLNLCCNEPNCVYKRDKLWFCLSCGYIGCGENENKHVNAHFLATSHHHFVNIENKQVWCYSCYDFVHVEKTAAFFIENMKTSRKYDKWIKERQQNIDEKPNTVIPINKTQNLQMQAELYLQSQQQIFRTQRYGELGVLNNAATCYMDSVLQALAHTQYFGKWFWTCGNYLQSLKASDHLEQQFTIFTSQAFQALQIFNSNNETSTYQEGLNIQSLYRALQAHNPMYLNNKQQDAQEFLLHLFEILQKVLNQFSKYTIQPLSFSCPAREYKDPMSIFPQKLFFQHRDIISDCFKGIMINTRESECKNCRSKNSSQPREDFICQNLELQGQGDISLEECLKNTLKLQMAEKSCDQCHQQAQFKSATDYLYLPPILCLSFKCYNADQKLSQQVRLPDILDLTQFLSMESPHRRFLEYANTPVQPERSANTVIEKIIPQAVSFLVAKHIMDAFAKRHNVTDLSKSDYSVITECLAMCSLTNSFYELYEQTLKEFKAKSSKVVDQGQKVNQILRQVYQEFQLIKQGKPTQFFATLRSKLFAKLSKDYKIAYDIDAMLCGEPKFKLTSVVQHSGGLGSGHYTAAINMEDVQTWKIFDANKLQDVGKSFQSPSPYLVFYQKLMNPLQEAIIQVVYTEIYSEVSRGVQTKMADTVFEFYRCAQDFIKRQLQSSYKIYPEKCSLSGDFIYRLQTMPWPGGHQFQKFSDAAGKYAVQPAMVPPAVQVSGKLFAIIEAVFGQSSVCDETLIETDIDSELELFDQIFSSEQEKSFVLSMKFVQKWQNYLFNKDQRFLGIVNSDLCSEKRIFNRFELKKGLKKETDFCFINKENWAKLGQFYKVFEVEVFEEDDIEGIGVEQGQDFEEDVESIAQVETDDE</sequence>
<evidence type="ECO:0000256" key="9">
    <source>
        <dbReference type="ARBA" id="ARBA00022737"/>
    </source>
</evidence>
<evidence type="ECO:0000256" key="1">
    <source>
        <dbReference type="ARBA" id="ARBA00000707"/>
    </source>
</evidence>
<evidence type="ECO:0000313" key="23">
    <source>
        <dbReference type="Proteomes" id="UP001642409"/>
    </source>
</evidence>
<dbReference type="GO" id="GO:0005634">
    <property type="term" value="C:nucleus"/>
    <property type="evidence" value="ECO:0007669"/>
    <property type="project" value="TreeGrafter"/>
</dbReference>
<dbReference type="GO" id="GO:0048471">
    <property type="term" value="C:perinuclear region of cytoplasm"/>
    <property type="evidence" value="ECO:0007669"/>
    <property type="project" value="UniProtKB-SubCell"/>
</dbReference>
<dbReference type="PROSITE" id="PS00973">
    <property type="entry name" value="USP_2"/>
    <property type="match status" value="1"/>
</dbReference>
<evidence type="ECO:0000256" key="3">
    <source>
        <dbReference type="ARBA" id="ARBA00004556"/>
    </source>
</evidence>
<evidence type="ECO:0000256" key="4">
    <source>
        <dbReference type="ARBA" id="ARBA00008269"/>
    </source>
</evidence>
<dbReference type="InterPro" id="IPR035927">
    <property type="entry name" value="DUSP-like_sf"/>
</dbReference>
<dbReference type="GO" id="GO:0004843">
    <property type="term" value="F:cysteine-type deubiquitinase activity"/>
    <property type="evidence" value="ECO:0007669"/>
    <property type="project" value="UniProtKB-UniRule"/>
</dbReference>
<dbReference type="Pfam" id="PF00443">
    <property type="entry name" value="UCH"/>
    <property type="match status" value="1"/>
</dbReference>
<evidence type="ECO:0000259" key="19">
    <source>
        <dbReference type="PROSITE" id="PS50271"/>
    </source>
</evidence>
<keyword evidence="9" id="KW-0677">Repeat</keyword>
<keyword evidence="10 16" id="KW-0863">Zinc-finger</keyword>
<dbReference type="InterPro" id="IPR050164">
    <property type="entry name" value="Peptidase_C19"/>
</dbReference>
<dbReference type="InterPro" id="IPR001607">
    <property type="entry name" value="Znf_UBP"/>
</dbReference>
<feature type="domain" description="UBP-type" evidence="19">
    <location>
        <begin position="10"/>
        <end position="131"/>
    </location>
</feature>
<keyword evidence="8" id="KW-0479">Metal-binding</keyword>
<dbReference type="InterPro" id="IPR006615">
    <property type="entry name" value="Pept_C19_DUSP"/>
</dbReference>
<dbReference type="PANTHER" id="PTHR24006">
    <property type="entry name" value="UBIQUITIN CARBOXYL-TERMINAL HYDROLASE"/>
    <property type="match status" value="1"/>
</dbReference>
<dbReference type="GO" id="GO:0005813">
    <property type="term" value="C:centrosome"/>
    <property type="evidence" value="ECO:0007669"/>
    <property type="project" value="UniProtKB-SubCell"/>
</dbReference>
<dbReference type="PROSITE" id="PS50235">
    <property type="entry name" value="USP_3"/>
    <property type="match status" value="1"/>
</dbReference>
<dbReference type="InterPro" id="IPR028889">
    <property type="entry name" value="USP"/>
</dbReference>
<keyword evidence="5" id="KW-0963">Cytoplasm</keyword>
<dbReference type="GO" id="GO:0008270">
    <property type="term" value="F:zinc ion binding"/>
    <property type="evidence" value="ECO:0007669"/>
    <property type="project" value="UniProtKB-KW"/>
</dbReference>
<keyword evidence="6" id="KW-0254">Endocytosis</keyword>
<dbReference type="InterPro" id="IPR038765">
    <property type="entry name" value="Papain-like_cys_pep_sf"/>
</dbReference>
<dbReference type="InterPro" id="IPR001394">
    <property type="entry name" value="Peptidase_C19_UCH"/>
</dbReference>
<evidence type="ECO:0000256" key="17">
    <source>
        <dbReference type="RuleBase" id="RU366025"/>
    </source>
</evidence>
<dbReference type="Proteomes" id="UP001642409">
    <property type="component" value="Unassembled WGS sequence"/>
</dbReference>
<dbReference type="GO" id="GO:0006508">
    <property type="term" value="P:proteolysis"/>
    <property type="evidence" value="ECO:0007669"/>
    <property type="project" value="UniProtKB-KW"/>
</dbReference>
<dbReference type="Gene3D" id="3.30.2230.10">
    <property type="entry name" value="DUSP-like"/>
    <property type="match status" value="1"/>
</dbReference>
<keyword evidence="7 17" id="KW-0645">Protease</keyword>
<dbReference type="PROSITE" id="PS51283">
    <property type="entry name" value="DUSP"/>
    <property type="match status" value="1"/>
</dbReference>
<evidence type="ECO:0000256" key="5">
    <source>
        <dbReference type="ARBA" id="ARBA00022490"/>
    </source>
</evidence>
<evidence type="ECO:0000256" key="10">
    <source>
        <dbReference type="ARBA" id="ARBA00022771"/>
    </source>
</evidence>
<evidence type="ECO:0000256" key="16">
    <source>
        <dbReference type="PROSITE-ProRule" id="PRU00502"/>
    </source>
</evidence>
<dbReference type="InterPro" id="IPR018200">
    <property type="entry name" value="USP_CS"/>
</dbReference>
<dbReference type="CDD" id="cd02257">
    <property type="entry name" value="Peptidase_C19"/>
    <property type="match status" value="1"/>
</dbReference>
<dbReference type="Pfam" id="PF02148">
    <property type="entry name" value="zf-UBP"/>
    <property type="match status" value="1"/>
</dbReference>
<comment type="caution">
    <text evidence="21">The sequence shown here is derived from an EMBL/GenBank/DDBJ whole genome shotgun (WGS) entry which is preliminary data.</text>
</comment>
<evidence type="ECO:0000256" key="14">
    <source>
        <dbReference type="ARBA" id="ARBA00022833"/>
    </source>
</evidence>
<keyword evidence="15" id="KW-0206">Cytoskeleton</keyword>
<dbReference type="EMBL" id="CATOUU010000181">
    <property type="protein sequence ID" value="CAI9919557.1"/>
    <property type="molecule type" value="Genomic_DNA"/>
</dbReference>